<dbReference type="AlphaFoldDB" id="A0AAQ4R9L7"/>
<dbReference type="Gene3D" id="3.90.70.10">
    <property type="entry name" value="Cysteine proteinases"/>
    <property type="match status" value="1"/>
</dbReference>
<dbReference type="InterPro" id="IPR038765">
    <property type="entry name" value="Papain-like_cys_pep_sf"/>
</dbReference>
<dbReference type="GO" id="GO:0016579">
    <property type="term" value="P:protein deubiquitination"/>
    <property type="evidence" value="ECO:0007669"/>
    <property type="project" value="InterPro"/>
</dbReference>
<feature type="domain" description="USP" evidence="2">
    <location>
        <begin position="30"/>
        <end position="305"/>
    </location>
</feature>
<dbReference type="PROSITE" id="PS50235">
    <property type="entry name" value="USP_3"/>
    <property type="match status" value="1"/>
</dbReference>
<feature type="compositionally biased region" description="Polar residues" evidence="1">
    <location>
        <begin position="534"/>
        <end position="545"/>
    </location>
</feature>
<dbReference type="InterPro" id="IPR001394">
    <property type="entry name" value="Peptidase_C19_UCH"/>
</dbReference>
<dbReference type="GO" id="GO:0004843">
    <property type="term" value="F:cysteine-type deubiquitinase activity"/>
    <property type="evidence" value="ECO:0007669"/>
    <property type="project" value="InterPro"/>
</dbReference>
<feature type="compositionally biased region" description="Basic and acidic residues" evidence="1">
    <location>
        <begin position="503"/>
        <end position="521"/>
    </location>
</feature>
<reference evidence="3 4" key="1">
    <citation type="journal article" date="2021" name="G3 (Bethesda)">
        <title>Improved contiguity of the threespine stickleback genome using long-read sequencing.</title>
        <authorList>
            <person name="Nath S."/>
            <person name="Shaw D.E."/>
            <person name="White M.A."/>
        </authorList>
    </citation>
    <scope>NUCLEOTIDE SEQUENCE [LARGE SCALE GENOMIC DNA]</scope>
    <source>
        <strain evidence="3 4">Lake Benthic</strain>
    </source>
</reference>
<dbReference type="SUPFAM" id="SSF54001">
    <property type="entry name" value="Cysteine proteinases"/>
    <property type="match status" value="1"/>
</dbReference>
<protein>
    <recommendedName>
        <fullName evidence="2">USP domain-containing protein</fullName>
    </recommendedName>
</protein>
<dbReference type="InterPro" id="IPR050164">
    <property type="entry name" value="Peptidase_C19"/>
</dbReference>
<dbReference type="Pfam" id="PF00443">
    <property type="entry name" value="UCH"/>
    <property type="match status" value="1"/>
</dbReference>
<feature type="compositionally biased region" description="Basic and acidic residues" evidence="1">
    <location>
        <begin position="460"/>
        <end position="477"/>
    </location>
</feature>
<feature type="compositionally biased region" description="Basic and acidic residues" evidence="1">
    <location>
        <begin position="550"/>
        <end position="559"/>
    </location>
</feature>
<feature type="region of interest" description="Disordered" evidence="1">
    <location>
        <begin position="442"/>
        <end position="610"/>
    </location>
</feature>
<evidence type="ECO:0000313" key="3">
    <source>
        <dbReference type="Ensembl" id="ENSGACP00000059277.1"/>
    </source>
</evidence>
<evidence type="ECO:0000256" key="1">
    <source>
        <dbReference type="SAM" id="MobiDB-lite"/>
    </source>
</evidence>
<organism evidence="3 4">
    <name type="scientific">Gasterosteus aculeatus aculeatus</name>
    <name type="common">three-spined stickleback</name>
    <dbReference type="NCBI Taxonomy" id="481459"/>
    <lineage>
        <taxon>Eukaryota</taxon>
        <taxon>Metazoa</taxon>
        <taxon>Chordata</taxon>
        <taxon>Craniata</taxon>
        <taxon>Vertebrata</taxon>
        <taxon>Euteleostomi</taxon>
        <taxon>Actinopterygii</taxon>
        <taxon>Neopterygii</taxon>
        <taxon>Teleostei</taxon>
        <taxon>Neoteleostei</taxon>
        <taxon>Acanthomorphata</taxon>
        <taxon>Eupercaria</taxon>
        <taxon>Perciformes</taxon>
        <taxon>Cottioidei</taxon>
        <taxon>Gasterosteales</taxon>
        <taxon>Gasterosteidae</taxon>
        <taxon>Gasterosteus</taxon>
    </lineage>
</organism>
<proteinExistence type="predicted"/>
<feature type="compositionally biased region" description="Polar residues" evidence="1">
    <location>
        <begin position="485"/>
        <end position="499"/>
    </location>
</feature>
<evidence type="ECO:0000313" key="4">
    <source>
        <dbReference type="Proteomes" id="UP000007635"/>
    </source>
</evidence>
<dbReference type="Ensembl" id="ENSGACT00000052803.1">
    <property type="protein sequence ID" value="ENSGACP00000059277.1"/>
    <property type="gene ID" value="ENSGACG00000023863.1"/>
</dbReference>
<dbReference type="PANTHER" id="PTHR24006">
    <property type="entry name" value="UBIQUITIN CARBOXYL-TERMINAL HYDROLASE"/>
    <property type="match status" value="1"/>
</dbReference>
<sequence length="695" mass="79374">MLPEQRPAGAFHDQKLQRSCEKVFHQTPTFLHVNHLNTLKLQSLMYLPHCVFILYRHVCDNQANEFIDQLTSLFDDLQQHEAYTYNITKKLGIDNVYEQRDAAEYFEKILRLTSEAASQIFHGESTQKTKCSTCHNETDRSEAFWHLPLALGDFNSRDHSVEDDIEKYFRASHFSGKDQLYCDKCEEKSDATITCEIKHHPEVLMLLLKRFEFDYQYMTYVKINQTVKVPFTLQIPENQTYELYAVVDHVGDLRGGHYTATIRPQDDEKWYHFDDTRVSLMDYQPFQVDNFKTSTHAYLLFYRMKKVEAADTCTQNIRETSPARGVPPAADDTHNVQCKDAVKRSQEVEGAAKAGNEPPAACSTQTNEEAGIKGIVAVGKTPLGENINDPCDSNIRKDDVKHRRPQEVLQGDKEAKTKYPHGYAEPRDDERFVHERQNMYEDQEGKHAVSQDDVQPVKQEIVERIKTEEEEERKAEGGKLLTKYDLSNDSIQCNQAGKSKQNKPKDQQHKQQQKRRVDEHVQRKRASDRREQDQNGSSERCTSQKAVKRAKGDNEHVEGADSSLRRTGSSSVADNRGDGRVKKSQPSEVRTGFSEDAVEGTHNSKKSKTYHGKIIEEETMNGVQKITVITNIRITTIEGSSQGITSSVEYNVGNAEIKSDPKTDATVTLPEALPFTTECLAFDGVTETRRHKKKN</sequence>
<reference evidence="3" key="3">
    <citation type="submission" date="2025-09" db="UniProtKB">
        <authorList>
            <consortium name="Ensembl"/>
        </authorList>
    </citation>
    <scope>IDENTIFICATION</scope>
</reference>
<evidence type="ECO:0000259" key="2">
    <source>
        <dbReference type="PROSITE" id="PS50235"/>
    </source>
</evidence>
<name>A0AAQ4R9L7_GASAC</name>
<reference evidence="3" key="2">
    <citation type="submission" date="2025-08" db="UniProtKB">
        <authorList>
            <consortium name="Ensembl"/>
        </authorList>
    </citation>
    <scope>IDENTIFICATION</scope>
</reference>
<feature type="region of interest" description="Disordered" evidence="1">
    <location>
        <begin position="387"/>
        <end position="430"/>
    </location>
</feature>
<dbReference type="GeneTree" id="ENSGT00940000174852"/>
<dbReference type="PROSITE" id="PS00973">
    <property type="entry name" value="USP_2"/>
    <property type="match status" value="1"/>
</dbReference>
<dbReference type="PANTHER" id="PTHR24006:SF899">
    <property type="entry name" value="UBIQUITIN CARBOXYL-TERMINAL HYDROLASE"/>
    <property type="match status" value="1"/>
</dbReference>
<dbReference type="GO" id="GO:0005829">
    <property type="term" value="C:cytosol"/>
    <property type="evidence" value="ECO:0007669"/>
    <property type="project" value="TreeGrafter"/>
</dbReference>
<keyword evidence="4" id="KW-1185">Reference proteome</keyword>
<dbReference type="InterPro" id="IPR028889">
    <property type="entry name" value="USP"/>
</dbReference>
<accession>A0AAQ4R9L7</accession>
<dbReference type="Proteomes" id="UP000007635">
    <property type="component" value="Chromosome VII"/>
</dbReference>
<dbReference type="InterPro" id="IPR018200">
    <property type="entry name" value="USP_CS"/>
</dbReference>
<dbReference type="GO" id="GO:0005634">
    <property type="term" value="C:nucleus"/>
    <property type="evidence" value="ECO:0007669"/>
    <property type="project" value="TreeGrafter"/>
</dbReference>